<name>A0A1N6T872_AQUAC</name>
<gene>
    <name evidence="1" type="ORF">SAMN05878282_104360</name>
</gene>
<dbReference type="RefSeq" id="WP_076426724.1">
    <property type="nucleotide sequence ID" value="NZ_FTMP01000004.1"/>
</dbReference>
<evidence type="ECO:0000313" key="1">
    <source>
        <dbReference type="EMBL" id="SIQ49568.1"/>
    </source>
</evidence>
<proteinExistence type="predicted"/>
<evidence type="ECO:0000313" key="2">
    <source>
        <dbReference type="Proteomes" id="UP000185841"/>
    </source>
</evidence>
<sequence>MKKQRMEFEGFGMKSVCNYHVFDHDDQKYLVIEQLKDTTTSITNRIEALIVDICKMEKLKEPKTKIFEYYPTSTLGGQHLYETRGVKFLNDDLAWFPPMESDVALIKNLVIPG</sequence>
<dbReference type="Proteomes" id="UP000185841">
    <property type="component" value="Unassembled WGS sequence"/>
</dbReference>
<dbReference type="EMBL" id="FTMP01000004">
    <property type="protein sequence ID" value="SIQ49568.1"/>
    <property type="molecule type" value="Genomic_DNA"/>
</dbReference>
<organism evidence="1 2">
    <name type="scientific">Aquipseudomonas alcaligenes</name>
    <name type="common">Pseudomonas alcaligenes</name>
    <dbReference type="NCBI Taxonomy" id="43263"/>
    <lineage>
        <taxon>Bacteria</taxon>
        <taxon>Pseudomonadati</taxon>
        <taxon>Pseudomonadota</taxon>
        <taxon>Gammaproteobacteria</taxon>
        <taxon>Pseudomonadales</taxon>
        <taxon>Pseudomonadaceae</taxon>
        <taxon>Aquipseudomonas</taxon>
    </lineage>
</organism>
<dbReference type="AlphaFoldDB" id="A0A1N6T872"/>
<reference evidence="1 2" key="1">
    <citation type="submission" date="2017-01" db="EMBL/GenBank/DDBJ databases">
        <authorList>
            <person name="Mah S.A."/>
            <person name="Swanson W.J."/>
            <person name="Moy G.W."/>
            <person name="Vacquier V.D."/>
        </authorList>
    </citation>
    <scope>NUCLEOTIDE SEQUENCE [LARGE SCALE GENOMIC DNA]</scope>
    <source>
        <strain evidence="1 2">RU36E</strain>
    </source>
</reference>
<accession>A0A1N6T872</accession>
<protein>
    <submittedName>
        <fullName evidence="1">Uncharacterized protein</fullName>
    </submittedName>
</protein>